<organism evidence="2 3">
    <name type="scientific">Anopheles farauti</name>
    <dbReference type="NCBI Taxonomy" id="69004"/>
    <lineage>
        <taxon>Eukaryota</taxon>
        <taxon>Metazoa</taxon>
        <taxon>Ecdysozoa</taxon>
        <taxon>Arthropoda</taxon>
        <taxon>Hexapoda</taxon>
        <taxon>Insecta</taxon>
        <taxon>Pterygota</taxon>
        <taxon>Neoptera</taxon>
        <taxon>Endopterygota</taxon>
        <taxon>Diptera</taxon>
        <taxon>Nematocera</taxon>
        <taxon>Culicoidea</taxon>
        <taxon>Culicidae</taxon>
        <taxon>Anophelinae</taxon>
        <taxon>Anopheles</taxon>
    </lineage>
</organism>
<sequence length="251" mass="28297">MKDIYRHLSRCLRTKVRAKGKIKEIALQLHAIDKGFKLGFLWDVGCLAMDEVRQLLDTLKEANLVRHTLVVVQLGPESGGDFGVCDIHRFAGQQSRSVVIDVSAALPTPTLADQSVVAIFDELTARMQTQLSIAGGQESLQKSTRTVRWQLDETVCRTTVYGLFIGYPVVYWYDTKTTQENCLSQVPLVVFQAGLRPQGQESFTPFISFSVPAKLLNQPAVKIALRWWEEFTNETNLQRVTFSKVFTNVIM</sequence>
<name>A0A1Y9HA52_9DIPT</name>
<proteinExistence type="inferred from homology"/>
<dbReference type="VEuPathDB" id="VectorBase:AFAF021627"/>
<dbReference type="EnsemblMetazoa" id="AFAF021627-RA">
    <property type="protein sequence ID" value="AFAF021627-PA"/>
    <property type="gene ID" value="AFAF021627"/>
</dbReference>
<dbReference type="PANTHER" id="PTHR31366">
    <property type="entry name" value="UPF0739 PROTEIN C1ORF74"/>
    <property type="match status" value="1"/>
</dbReference>
<reference evidence="3" key="1">
    <citation type="submission" date="2014-01" db="EMBL/GenBank/DDBJ databases">
        <title>The Genome Sequence of Anopheles farauti FAR1 (V2).</title>
        <authorList>
            <consortium name="The Broad Institute Genomics Platform"/>
            <person name="Neafsey D.E."/>
            <person name="Besansky N."/>
            <person name="Howell P."/>
            <person name="Walton C."/>
            <person name="Young S.K."/>
            <person name="Zeng Q."/>
            <person name="Gargeya S."/>
            <person name="Fitzgerald M."/>
            <person name="Haas B."/>
            <person name="Abouelleil A."/>
            <person name="Allen A.W."/>
            <person name="Alvarado L."/>
            <person name="Arachchi H.M."/>
            <person name="Berlin A.M."/>
            <person name="Chapman S.B."/>
            <person name="Gainer-Dewar J."/>
            <person name="Goldberg J."/>
            <person name="Griggs A."/>
            <person name="Gujja S."/>
            <person name="Hansen M."/>
            <person name="Howarth C."/>
            <person name="Imamovic A."/>
            <person name="Ireland A."/>
            <person name="Larimer J."/>
            <person name="McCowan C."/>
            <person name="Murphy C."/>
            <person name="Pearson M."/>
            <person name="Poon T.W."/>
            <person name="Priest M."/>
            <person name="Roberts A."/>
            <person name="Saif S."/>
            <person name="Shea T."/>
            <person name="Sisk P."/>
            <person name="Sykes S."/>
            <person name="Wortman J."/>
            <person name="Nusbaum C."/>
            <person name="Birren B."/>
        </authorList>
    </citation>
    <scope>NUCLEOTIDE SEQUENCE [LARGE SCALE GENOMIC DNA]</scope>
    <source>
        <strain evidence="3">FAR1</strain>
    </source>
</reference>
<keyword evidence="3" id="KW-1185">Reference proteome</keyword>
<protein>
    <submittedName>
        <fullName evidence="2">Uncharacterized protein</fullName>
    </submittedName>
</protein>
<dbReference type="Proteomes" id="UP000075886">
    <property type="component" value="Unassembled WGS sequence"/>
</dbReference>
<dbReference type="InterPro" id="IPR027850">
    <property type="entry name" value="DUF4504"/>
</dbReference>
<accession>A0A1Y9HA52</accession>
<dbReference type="Pfam" id="PF14953">
    <property type="entry name" value="DUF4504"/>
    <property type="match status" value="1"/>
</dbReference>
<dbReference type="PANTHER" id="PTHR31366:SF2">
    <property type="entry name" value="UPF0739 PROTEIN C1ORF74"/>
    <property type="match status" value="1"/>
</dbReference>
<reference evidence="2" key="2">
    <citation type="submission" date="2020-05" db="UniProtKB">
        <authorList>
            <consortium name="EnsemblMetazoa"/>
        </authorList>
    </citation>
    <scope>IDENTIFICATION</scope>
    <source>
        <strain evidence="2">FAR1</strain>
    </source>
</reference>
<evidence type="ECO:0000313" key="3">
    <source>
        <dbReference type="Proteomes" id="UP000075886"/>
    </source>
</evidence>
<dbReference type="AlphaFoldDB" id="A0A1Y9HA52"/>
<comment type="similarity">
    <text evidence="1">Belongs to the UPF0739 family.</text>
</comment>
<dbReference type="EMBL" id="AXCN02001858">
    <property type="status" value="NOT_ANNOTATED_CDS"/>
    <property type="molecule type" value="Genomic_DNA"/>
</dbReference>
<evidence type="ECO:0000313" key="2">
    <source>
        <dbReference type="EnsemblMetazoa" id="AFAF021627-PA"/>
    </source>
</evidence>
<evidence type="ECO:0000256" key="1">
    <source>
        <dbReference type="ARBA" id="ARBA00007065"/>
    </source>
</evidence>